<evidence type="ECO:0000313" key="8">
    <source>
        <dbReference type="EMBL" id="KAF1021466.1"/>
    </source>
</evidence>
<evidence type="ECO:0000256" key="5">
    <source>
        <dbReference type="SAM" id="MobiDB-lite"/>
    </source>
</evidence>
<evidence type="ECO:0000256" key="1">
    <source>
        <dbReference type="ARBA" id="ARBA00009369"/>
    </source>
</evidence>
<feature type="compositionally biased region" description="Low complexity" evidence="5">
    <location>
        <begin position="330"/>
        <end position="366"/>
    </location>
</feature>
<dbReference type="InterPro" id="IPR042177">
    <property type="entry name" value="Cell/Rod_1"/>
</dbReference>
<dbReference type="AlphaFoldDB" id="A0A7V8FP62"/>
<dbReference type="EMBL" id="WNDQ01000021">
    <property type="protein sequence ID" value="KAF1021466.1"/>
    <property type="molecule type" value="Genomic_DNA"/>
</dbReference>
<accession>A0A7V8FP62</accession>
<evidence type="ECO:0000256" key="6">
    <source>
        <dbReference type="SAM" id="Phobius"/>
    </source>
</evidence>
<dbReference type="InterPro" id="IPR007221">
    <property type="entry name" value="MreC"/>
</dbReference>
<keyword evidence="3" id="KW-0133">Cell shape</keyword>
<dbReference type="Gene3D" id="2.40.10.350">
    <property type="entry name" value="Rod shape-determining protein MreC, domain 2"/>
    <property type="match status" value="1"/>
</dbReference>
<keyword evidence="6" id="KW-1133">Transmembrane helix</keyword>
<feature type="compositionally biased region" description="Low complexity" evidence="5">
    <location>
        <begin position="297"/>
        <end position="322"/>
    </location>
</feature>
<dbReference type="Pfam" id="PF04085">
    <property type="entry name" value="MreC"/>
    <property type="match status" value="1"/>
</dbReference>
<organism evidence="8 9">
    <name type="scientific">Paracidovorax wautersii</name>
    <dbReference type="NCBI Taxonomy" id="1177982"/>
    <lineage>
        <taxon>Bacteria</taxon>
        <taxon>Pseudomonadati</taxon>
        <taxon>Pseudomonadota</taxon>
        <taxon>Betaproteobacteria</taxon>
        <taxon>Burkholderiales</taxon>
        <taxon>Comamonadaceae</taxon>
        <taxon>Paracidovorax</taxon>
    </lineage>
</organism>
<sequence>MPLGTLDRSPPSFFKQETPAVLRLLVCAALAVFLMVADARFKVTEPARMVVAAALYPLQEGVLKPVRLLQNSTAYMRSLEEAQAGQARAEQRLMARTLRAAQTEALLDENARLRELLGLRARLTTSTQAAEVLYDTTDLYSRHVTIDKGRLQGVIAGSPVMDAHGVLGQVTRVYPFTSEVSLVVDQDMVIPVMNLRTGARAIAYGVPDLLDEGGLELRFVQNDADVQTGDMLTTSGVDGIYPSGLPVAEVEQVSRRTDSAFMRVYARPQAHLRGLRHVMVLAPLSRPGGEPDGEAEPTPASATSAPPVPATASTPPSTSTNPPAAPAAPQPAARPAASPASRAAPAPSAAPVAGRARTAPAASPAP</sequence>
<dbReference type="PANTHER" id="PTHR34138:SF1">
    <property type="entry name" value="CELL SHAPE-DETERMINING PROTEIN MREC"/>
    <property type="match status" value="1"/>
</dbReference>
<gene>
    <name evidence="8" type="primary">mreC</name>
    <name evidence="8" type="ORF">GAK30_01816</name>
</gene>
<dbReference type="Proteomes" id="UP000461670">
    <property type="component" value="Unassembled WGS sequence"/>
</dbReference>
<evidence type="ECO:0000259" key="7">
    <source>
        <dbReference type="Pfam" id="PF04085"/>
    </source>
</evidence>
<feature type="region of interest" description="Disordered" evidence="5">
    <location>
        <begin position="283"/>
        <end position="366"/>
    </location>
</feature>
<dbReference type="NCBIfam" id="TIGR00219">
    <property type="entry name" value="mreC"/>
    <property type="match status" value="1"/>
</dbReference>
<comment type="caution">
    <text evidence="8">The sequence shown here is derived from an EMBL/GenBank/DDBJ whole genome shotgun (WGS) entry which is preliminary data.</text>
</comment>
<evidence type="ECO:0000256" key="4">
    <source>
        <dbReference type="ARBA" id="ARBA00032089"/>
    </source>
</evidence>
<keyword evidence="6" id="KW-0812">Transmembrane</keyword>
<keyword evidence="6" id="KW-0472">Membrane</keyword>
<dbReference type="GO" id="GO:0005886">
    <property type="term" value="C:plasma membrane"/>
    <property type="evidence" value="ECO:0007669"/>
    <property type="project" value="TreeGrafter"/>
</dbReference>
<dbReference type="InterPro" id="IPR055342">
    <property type="entry name" value="MreC_beta-barrel_core"/>
</dbReference>
<evidence type="ECO:0000256" key="3">
    <source>
        <dbReference type="ARBA" id="ARBA00022960"/>
    </source>
</evidence>
<name>A0A7V8FP62_9BURK</name>
<reference evidence="9" key="1">
    <citation type="journal article" date="2020" name="MBio">
        <title>Horizontal gene transfer to a defensive symbiont with a reduced genome amongst a multipartite beetle microbiome.</title>
        <authorList>
            <person name="Waterworth S.C."/>
            <person name="Florez L.V."/>
            <person name="Rees E.R."/>
            <person name="Hertweck C."/>
            <person name="Kaltenpoth M."/>
            <person name="Kwan J.C."/>
        </authorList>
    </citation>
    <scope>NUCLEOTIDE SEQUENCE [LARGE SCALE GENOMIC DNA]</scope>
</reference>
<evidence type="ECO:0000313" key="9">
    <source>
        <dbReference type="Proteomes" id="UP000461670"/>
    </source>
</evidence>
<dbReference type="InterPro" id="IPR042175">
    <property type="entry name" value="Cell/Rod_MreC_2"/>
</dbReference>
<comment type="similarity">
    <text evidence="1">Belongs to the MreC family.</text>
</comment>
<feature type="domain" description="Rod shape-determining protein MreC beta-barrel core" evidence="7">
    <location>
        <begin position="132"/>
        <end position="281"/>
    </location>
</feature>
<dbReference type="GO" id="GO:0008360">
    <property type="term" value="P:regulation of cell shape"/>
    <property type="evidence" value="ECO:0007669"/>
    <property type="project" value="UniProtKB-KW"/>
</dbReference>
<protein>
    <recommendedName>
        <fullName evidence="2">Cell shape-determining protein MreC</fullName>
    </recommendedName>
    <alternativeName>
        <fullName evidence="4">Cell shape protein MreC</fullName>
    </alternativeName>
</protein>
<dbReference type="Gene3D" id="2.40.10.340">
    <property type="entry name" value="Rod shape-determining protein MreC, domain 1"/>
    <property type="match status" value="1"/>
</dbReference>
<dbReference type="PANTHER" id="PTHR34138">
    <property type="entry name" value="CELL SHAPE-DETERMINING PROTEIN MREC"/>
    <property type="match status" value="1"/>
</dbReference>
<evidence type="ECO:0000256" key="2">
    <source>
        <dbReference type="ARBA" id="ARBA00013855"/>
    </source>
</evidence>
<feature type="transmembrane region" description="Helical" evidence="6">
    <location>
        <begin position="20"/>
        <end position="39"/>
    </location>
</feature>
<proteinExistence type="inferred from homology"/>